<dbReference type="KEGG" id="fsy:FsymDg_4404"/>
<accession>F8AZC6</accession>
<protein>
    <submittedName>
        <fullName evidence="2">Uncharacterized protein</fullName>
    </submittedName>
</protein>
<keyword evidence="3" id="KW-1185">Reference proteome</keyword>
<gene>
    <name evidence="2" type="ordered locus">FsymDg_4404</name>
</gene>
<dbReference type="Proteomes" id="UP000001549">
    <property type="component" value="Chromosome"/>
</dbReference>
<organism evidence="2 3">
    <name type="scientific">Candidatus Protofrankia datiscae</name>
    <dbReference type="NCBI Taxonomy" id="2716812"/>
    <lineage>
        <taxon>Bacteria</taxon>
        <taxon>Bacillati</taxon>
        <taxon>Actinomycetota</taxon>
        <taxon>Actinomycetes</taxon>
        <taxon>Frankiales</taxon>
        <taxon>Frankiaceae</taxon>
        <taxon>Protofrankia</taxon>
    </lineage>
</organism>
<dbReference type="HOGENOM" id="CLU_1893121_0_0_11"/>
<name>F8AZC6_9ACTN</name>
<evidence type="ECO:0000256" key="1">
    <source>
        <dbReference type="SAM" id="MobiDB-lite"/>
    </source>
</evidence>
<dbReference type="EMBL" id="CP002801">
    <property type="protein sequence ID" value="AEH11657.1"/>
    <property type="molecule type" value="Genomic_DNA"/>
</dbReference>
<feature type="region of interest" description="Disordered" evidence="1">
    <location>
        <begin position="1"/>
        <end position="103"/>
    </location>
</feature>
<proteinExistence type="predicted"/>
<evidence type="ECO:0000313" key="2">
    <source>
        <dbReference type="EMBL" id="AEH11657.1"/>
    </source>
</evidence>
<dbReference type="AlphaFoldDB" id="F8AZC6"/>
<sequence length="134" mass="13868">MNLGLPKNMRHSNDGPAKPTAIPVPDAIPNRTRGHARTGGTARHRGISGRPASGRAAGSHALGGVPGDHRRACAAPVSRPGREPAASTLHPSTVHPSSEPVPPVQNMIIIKSGIPDLSYRHGVVAVPAFTGRSR</sequence>
<feature type="compositionally biased region" description="Basic residues" evidence="1">
    <location>
        <begin position="32"/>
        <end position="47"/>
    </location>
</feature>
<dbReference type="STRING" id="656024.FsymDg_4404"/>
<reference evidence="2 3" key="1">
    <citation type="submission" date="2011-05" db="EMBL/GenBank/DDBJ databases">
        <title>Complete sequence of chromosome of Frankia symbiont of Datisca glomerata.</title>
        <authorList>
            <consortium name="US DOE Joint Genome Institute"/>
            <person name="Lucas S."/>
            <person name="Han J."/>
            <person name="Lapidus A."/>
            <person name="Cheng J.-F."/>
            <person name="Goodwin L."/>
            <person name="Pitluck S."/>
            <person name="Peters L."/>
            <person name="Mikhailova N."/>
            <person name="Chertkov O."/>
            <person name="Teshima H."/>
            <person name="Han C."/>
            <person name="Tapia R."/>
            <person name="Land M."/>
            <person name="Hauser L."/>
            <person name="Kyrpides N."/>
            <person name="Ivanova N."/>
            <person name="Pagani I."/>
            <person name="Berry A."/>
            <person name="Pawlowski K."/>
            <person name="Persson T."/>
            <person name="Vanden Heuvel B."/>
            <person name="Benson D."/>
            <person name="Woyke T."/>
        </authorList>
    </citation>
    <scope>NUCLEOTIDE SEQUENCE [LARGE SCALE GENOMIC DNA]</scope>
    <source>
        <strain evidence="3">4085684</strain>
    </source>
</reference>
<evidence type="ECO:0000313" key="3">
    <source>
        <dbReference type="Proteomes" id="UP000001549"/>
    </source>
</evidence>